<dbReference type="RefSeq" id="WP_015254381.1">
    <property type="nucleotide sequence ID" value="NZ_CAJRAY010000047.1"/>
</dbReference>
<proteinExistence type="predicted"/>
<sequence>MAKDGKEYVAFVADRIVRYIETPADERRRMRRDARSRRDPFLARWFGWAFYGWLMQRRARRVDSRTGADEAAANPAADS</sequence>
<dbReference type="InterPro" id="IPR025622">
    <property type="entry name" value="YqzE"/>
</dbReference>
<comment type="caution">
    <text evidence="1">The sequence shown here is derived from an EMBL/GenBank/DDBJ whole genome shotgun (WGS) entry which is preliminary data.</text>
</comment>
<reference evidence="1 2" key="1">
    <citation type="submission" date="2021-04" db="EMBL/GenBank/DDBJ databases">
        <authorList>
            <person name="Rakotoarivonina H."/>
        </authorList>
    </citation>
    <scope>NUCLEOTIDE SEQUENCE [LARGE SCALE GENOMIC DNA]</scope>
    <source>
        <strain evidence="1 2">XE</strain>
    </source>
</reference>
<protein>
    <recommendedName>
        <fullName evidence="3">YqzE family protein</fullName>
    </recommendedName>
</protein>
<dbReference type="EMBL" id="CAJRAY010000047">
    <property type="protein sequence ID" value="CAG5086879.1"/>
    <property type="molecule type" value="Genomic_DNA"/>
</dbReference>
<gene>
    <name evidence="1" type="primary">txxe 2526</name>
    <name evidence="1" type="ORF">TXXE_10355</name>
</gene>
<dbReference type="Proteomes" id="UP000681526">
    <property type="component" value="Unassembled WGS sequence"/>
</dbReference>
<name>A0ABN7RVR6_THEXY</name>
<dbReference type="Pfam" id="PF14038">
    <property type="entry name" value="YqzE"/>
    <property type="match status" value="1"/>
</dbReference>
<evidence type="ECO:0000313" key="1">
    <source>
        <dbReference type="EMBL" id="CAG5086879.1"/>
    </source>
</evidence>
<organism evidence="1 2">
    <name type="scientific">Thermobacillus xylanilyticus</name>
    <dbReference type="NCBI Taxonomy" id="76633"/>
    <lineage>
        <taxon>Bacteria</taxon>
        <taxon>Bacillati</taxon>
        <taxon>Bacillota</taxon>
        <taxon>Bacilli</taxon>
        <taxon>Bacillales</taxon>
        <taxon>Paenibacillaceae</taxon>
        <taxon>Thermobacillus</taxon>
    </lineage>
</organism>
<evidence type="ECO:0008006" key="3">
    <source>
        <dbReference type="Google" id="ProtNLM"/>
    </source>
</evidence>
<accession>A0ABN7RVR6</accession>
<evidence type="ECO:0000313" key="2">
    <source>
        <dbReference type="Proteomes" id="UP000681526"/>
    </source>
</evidence>
<keyword evidence="2" id="KW-1185">Reference proteome</keyword>